<dbReference type="PANTHER" id="PTHR10668:SF105">
    <property type="entry name" value="DEHYDROGENASE-RELATED"/>
    <property type="match status" value="1"/>
</dbReference>
<evidence type="ECO:0000313" key="6">
    <source>
        <dbReference type="Proteomes" id="UP000186218"/>
    </source>
</evidence>
<keyword evidence="6" id="KW-1185">Reference proteome</keyword>
<dbReference type="GO" id="GO:0016491">
    <property type="term" value="F:oxidoreductase activity"/>
    <property type="evidence" value="ECO:0007669"/>
    <property type="project" value="InterPro"/>
</dbReference>
<comment type="subunit">
    <text evidence="2">Interacts with COX5B; this interaction may contribute to localize PYROXD2 to the inner face of the inner mitochondrial membrane.</text>
</comment>
<dbReference type="PANTHER" id="PTHR10668">
    <property type="entry name" value="PHYTOENE DEHYDROGENASE"/>
    <property type="match status" value="1"/>
</dbReference>
<evidence type="ECO:0000313" key="5">
    <source>
        <dbReference type="EMBL" id="SIS20101.1"/>
    </source>
</evidence>
<dbReference type="InterPro" id="IPR036188">
    <property type="entry name" value="FAD/NAD-bd_sf"/>
</dbReference>
<evidence type="ECO:0000256" key="3">
    <source>
        <dbReference type="ARBA" id="ARBA00040298"/>
    </source>
</evidence>
<dbReference type="Proteomes" id="UP000186218">
    <property type="component" value="Unassembled WGS sequence"/>
</dbReference>
<reference evidence="5 6" key="1">
    <citation type="submission" date="2017-01" db="EMBL/GenBank/DDBJ databases">
        <authorList>
            <person name="Mah S.A."/>
            <person name="Swanson W.J."/>
            <person name="Moy G.W."/>
            <person name="Vacquier V.D."/>
        </authorList>
    </citation>
    <scope>NUCLEOTIDE SEQUENCE [LARGE SCALE GENOMIC DNA]</scope>
    <source>
        <strain evidence="5 6">CPCC 203464</strain>
    </source>
</reference>
<protein>
    <recommendedName>
        <fullName evidence="3">Pyridine nucleotide-disulfide oxidoreductase domain-containing protein 2</fullName>
    </recommendedName>
</protein>
<sequence length="528" mass="55990">MSTSDAVVIGAGHNGLISAIRLADAGWDVTVLESRAVAGGAVASAELVPGYRADLFSAFYPLAVASPGFEGLELEAHGLRWSRAPIPFGHPAAPDDDQAAVVHPDPSDTAAELSRHDARDGDAWMELVTQWRAIRPALLNTLFRPFPPTRGPLQLLRAVGTGDALRLARFFVLPANRMVTELFRSEHARLLLLGNAMHADIPLDAPGSGMMGYLLTMLAQDSGFPVPVGGAGELAAALVRRAESAGVRVLLGHRVDHIDVSGGRATGVLTADGHHWSARRAVLADVSAPMLYNQLLAPSDVPSRLTRDIGRFDWDTPVVKVDYALRERIPWNSPNLGGAGTVHLGADTRGLVRWMADLNTGVVPRRPFLLFGQMTTADPTRSPAGTESAWAYTHLPRDISDDDSALRLAAHTDAVLEEYAPGFGELIVGRHVHTPSELHGEDQNLHAGAVNGGTAQLFQQLIFRPTPGLGGAETAIRGLYLASAAAHPGGGVHGACGNNAALAALACDGLRGLPRRRGTHWLIGHLSR</sequence>
<dbReference type="EMBL" id="FTNT01000012">
    <property type="protein sequence ID" value="SIS20101.1"/>
    <property type="molecule type" value="Genomic_DNA"/>
</dbReference>
<organism evidence="5 6">
    <name type="scientific">Williamsia sterculiae</name>
    <dbReference type="NCBI Taxonomy" id="1344003"/>
    <lineage>
        <taxon>Bacteria</taxon>
        <taxon>Bacillati</taxon>
        <taxon>Actinomycetota</taxon>
        <taxon>Actinomycetes</taxon>
        <taxon>Mycobacteriales</taxon>
        <taxon>Nocardiaceae</taxon>
        <taxon>Williamsia</taxon>
    </lineage>
</organism>
<evidence type="ECO:0000256" key="2">
    <source>
        <dbReference type="ARBA" id="ARBA00038825"/>
    </source>
</evidence>
<dbReference type="Pfam" id="PF01593">
    <property type="entry name" value="Amino_oxidase"/>
    <property type="match status" value="1"/>
</dbReference>
<evidence type="ECO:0000259" key="4">
    <source>
        <dbReference type="Pfam" id="PF01593"/>
    </source>
</evidence>
<dbReference type="SUPFAM" id="SSF51905">
    <property type="entry name" value="FAD/NAD(P)-binding domain"/>
    <property type="match status" value="1"/>
</dbReference>
<feature type="domain" description="Amine oxidase" evidence="4">
    <location>
        <begin position="178"/>
        <end position="495"/>
    </location>
</feature>
<dbReference type="STRING" id="1344003.SAMN05445060_3541"/>
<dbReference type="InterPro" id="IPR002937">
    <property type="entry name" value="Amino_oxidase"/>
</dbReference>
<dbReference type="Pfam" id="PF13450">
    <property type="entry name" value="NAD_binding_8"/>
    <property type="match status" value="1"/>
</dbReference>
<dbReference type="Gene3D" id="3.50.50.60">
    <property type="entry name" value="FAD/NAD(P)-binding domain"/>
    <property type="match status" value="2"/>
</dbReference>
<gene>
    <name evidence="5" type="ORF">SAMN05445060_3541</name>
</gene>
<dbReference type="OrthoDB" id="833207at2"/>
<name>A0A1N7H5N2_9NOCA</name>
<proteinExistence type="predicted"/>
<accession>A0A1N7H5N2</accession>
<dbReference type="AlphaFoldDB" id="A0A1N7H5N2"/>
<dbReference type="RefSeq" id="WP_076482268.1">
    <property type="nucleotide sequence ID" value="NZ_FTNT01000012.1"/>
</dbReference>
<evidence type="ECO:0000256" key="1">
    <source>
        <dbReference type="ARBA" id="ARBA00037217"/>
    </source>
</evidence>
<comment type="function">
    <text evidence="1">Probable oxidoreductase that may play a role as regulator of mitochondrial function.</text>
</comment>